<proteinExistence type="predicted"/>
<dbReference type="InterPro" id="IPR009057">
    <property type="entry name" value="Homeodomain-like_sf"/>
</dbReference>
<dbReference type="InterPro" id="IPR032687">
    <property type="entry name" value="AraC-type_N"/>
</dbReference>
<dbReference type="GO" id="GO:0003700">
    <property type="term" value="F:DNA-binding transcription factor activity"/>
    <property type="evidence" value="ECO:0007669"/>
    <property type="project" value="InterPro"/>
</dbReference>
<dbReference type="PANTHER" id="PTHR47894:SF4">
    <property type="entry name" value="HTH-TYPE TRANSCRIPTIONAL REGULATOR GADX"/>
    <property type="match status" value="1"/>
</dbReference>
<sequence length="335" mass="36207">MLMSRSAVLNDYVEVAESVGLNPHSLMRVAGIDLGALTTTTTWIPAQSVDHLLEISAAQSCCPDFGVRMSVSRGLSNLGPVGLIAREEPDVRSALGIVLRHISLHNQAIDLSLTESGGLTTLYAQSAPGITLGRQSIELVVASVFRILADLLPTDWQPVAICLAHEAPPDIDTHHRMLGQTVTFGQGIDGIITASSDLETPNPLSNPLLRPFTQEYLGLLAPATGTTLPLQVRDLIATLLPTENCSATRIAHSLGTDRRTLHRHLANAGESYSSILDAVRTEHARRAIDQGTRSLTEIAAELGFSELSAFSRWFRQRFGVSPRAWAKRTTSDDPR</sequence>
<evidence type="ECO:0000256" key="3">
    <source>
        <dbReference type="ARBA" id="ARBA00023163"/>
    </source>
</evidence>
<dbReference type="EMBL" id="JAAGUZ010000014">
    <property type="protein sequence ID" value="NEW44224.1"/>
    <property type="molecule type" value="Genomic_DNA"/>
</dbReference>
<dbReference type="PRINTS" id="PR00032">
    <property type="entry name" value="HTHARAC"/>
</dbReference>
<name>A0A6P1D455_9NOCA</name>
<gene>
    <name evidence="5" type="ORF">GV789_07085</name>
    <name evidence="6" type="ORF">GV794_15000</name>
</gene>
<dbReference type="PROSITE" id="PS01124">
    <property type="entry name" value="HTH_ARAC_FAMILY_2"/>
    <property type="match status" value="1"/>
</dbReference>
<dbReference type="Proteomes" id="UP000470876">
    <property type="component" value="Unassembled WGS sequence"/>
</dbReference>
<dbReference type="Pfam" id="PF12833">
    <property type="entry name" value="HTH_18"/>
    <property type="match status" value="1"/>
</dbReference>
<evidence type="ECO:0000313" key="5">
    <source>
        <dbReference type="EMBL" id="NEW44224.1"/>
    </source>
</evidence>
<evidence type="ECO:0000256" key="1">
    <source>
        <dbReference type="ARBA" id="ARBA00023015"/>
    </source>
</evidence>
<evidence type="ECO:0000259" key="4">
    <source>
        <dbReference type="PROSITE" id="PS01124"/>
    </source>
</evidence>
<dbReference type="InterPro" id="IPR018060">
    <property type="entry name" value="HTH_AraC"/>
</dbReference>
<dbReference type="SMART" id="SM00342">
    <property type="entry name" value="HTH_ARAC"/>
    <property type="match status" value="1"/>
</dbReference>
<dbReference type="SUPFAM" id="SSF46689">
    <property type="entry name" value="Homeodomain-like"/>
    <property type="match status" value="1"/>
</dbReference>
<dbReference type="EMBL" id="JAAGUX010000023">
    <property type="protein sequence ID" value="NEW56954.1"/>
    <property type="molecule type" value="Genomic_DNA"/>
</dbReference>
<dbReference type="AlphaFoldDB" id="A0A6P1D455"/>
<keyword evidence="1" id="KW-0805">Transcription regulation</keyword>
<protein>
    <submittedName>
        <fullName evidence="5">AraC family transcriptional regulator</fullName>
    </submittedName>
</protein>
<dbReference type="Gene3D" id="1.10.10.60">
    <property type="entry name" value="Homeodomain-like"/>
    <property type="match status" value="1"/>
</dbReference>
<evidence type="ECO:0000313" key="8">
    <source>
        <dbReference type="Proteomes" id="UP000470876"/>
    </source>
</evidence>
<keyword evidence="3" id="KW-0804">Transcription</keyword>
<evidence type="ECO:0000313" key="6">
    <source>
        <dbReference type="EMBL" id="NEW56954.1"/>
    </source>
</evidence>
<evidence type="ECO:0000313" key="7">
    <source>
        <dbReference type="Proteomes" id="UP000468928"/>
    </source>
</evidence>
<keyword evidence="8" id="KW-1185">Reference proteome</keyword>
<evidence type="ECO:0000256" key="2">
    <source>
        <dbReference type="ARBA" id="ARBA00023125"/>
    </source>
</evidence>
<feature type="domain" description="HTH araC/xylS-type" evidence="4">
    <location>
        <begin position="230"/>
        <end position="328"/>
    </location>
</feature>
<reference evidence="7 8" key="1">
    <citation type="submission" date="2020-01" db="EMBL/GenBank/DDBJ databases">
        <title>Genetics and antimicrobial susceptibilities of Nocardia species isolated from the soil; a comparison with species isolated from humans.</title>
        <authorList>
            <person name="Carrasco G."/>
            <person name="Monzon S."/>
            <person name="Sansegundo M."/>
            <person name="Garcia E."/>
            <person name="Garrido N."/>
            <person name="Medina M.J."/>
            <person name="Villalon P."/>
            <person name="Ramirez-Arocha A.C."/>
            <person name="Jimenez P."/>
            <person name="Cuesta I."/>
            <person name="Valdezate S."/>
        </authorList>
    </citation>
    <scope>NUCLEOTIDE SEQUENCE [LARGE SCALE GENOMIC DNA]</scope>
    <source>
        <strain evidence="5 7">CNM20110639</strain>
        <strain evidence="6 8">CNM20110649</strain>
    </source>
</reference>
<accession>A0A6P1D455</accession>
<organism evidence="5 7">
    <name type="scientific">Nocardia cyriacigeorgica</name>
    <dbReference type="NCBI Taxonomy" id="135487"/>
    <lineage>
        <taxon>Bacteria</taxon>
        <taxon>Bacillati</taxon>
        <taxon>Actinomycetota</taxon>
        <taxon>Actinomycetes</taxon>
        <taxon>Mycobacteriales</taxon>
        <taxon>Nocardiaceae</taxon>
        <taxon>Nocardia</taxon>
    </lineage>
</organism>
<dbReference type="GO" id="GO:0000976">
    <property type="term" value="F:transcription cis-regulatory region binding"/>
    <property type="evidence" value="ECO:0007669"/>
    <property type="project" value="TreeGrafter"/>
</dbReference>
<dbReference type="PANTHER" id="PTHR47894">
    <property type="entry name" value="HTH-TYPE TRANSCRIPTIONAL REGULATOR GADX"/>
    <property type="match status" value="1"/>
</dbReference>
<comment type="caution">
    <text evidence="5">The sequence shown here is derived from an EMBL/GenBank/DDBJ whole genome shotgun (WGS) entry which is preliminary data.</text>
</comment>
<dbReference type="InterPro" id="IPR020449">
    <property type="entry name" value="Tscrpt_reg_AraC-type_HTH"/>
</dbReference>
<dbReference type="RefSeq" id="WP_163828586.1">
    <property type="nucleotide sequence ID" value="NZ_JAAGUX010000023.1"/>
</dbReference>
<keyword evidence="2" id="KW-0238">DNA-binding</keyword>
<dbReference type="Pfam" id="PF12625">
    <property type="entry name" value="Arabinose_bd"/>
    <property type="match status" value="1"/>
</dbReference>
<dbReference type="Proteomes" id="UP000468928">
    <property type="component" value="Unassembled WGS sequence"/>
</dbReference>
<dbReference type="GO" id="GO:0005829">
    <property type="term" value="C:cytosol"/>
    <property type="evidence" value="ECO:0007669"/>
    <property type="project" value="TreeGrafter"/>
</dbReference>